<dbReference type="AlphaFoldDB" id="A0A5J5CPZ2"/>
<comment type="caution">
    <text evidence="2">The sequence shown here is derived from an EMBL/GenBank/DDBJ whole genome shotgun (WGS) entry which is preliminary data.</text>
</comment>
<protein>
    <submittedName>
        <fullName evidence="2">Uncharacterized protein</fullName>
    </submittedName>
</protein>
<organism evidence="2 3">
    <name type="scientific">Etheostoma spectabile</name>
    <name type="common">orangethroat darter</name>
    <dbReference type="NCBI Taxonomy" id="54343"/>
    <lineage>
        <taxon>Eukaryota</taxon>
        <taxon>Metazoa</taxon>
        <taxon>Chordata</taxon>
        <taxon>Craniata</taxon>
        <taxon>Vertebrata</taxon>
        <taxon>Euteleostomi</taxon>
        <taxon>Actinopterygii</taxon>
        <taxon>Neopterygii</taxon>
        <taxon>Teleostei</taxon>
        <taxon>Neoteleostei</taxon>
        <taxon>Acanthomorphata</taxon>
        <taxon>Eupercaria</taxon>
        <taxon>Perciformes</taxon>
        <taxon>Percoidei</taxon>
        <taxon>Percidae</taxon>
        <taxon>Etheostomatinae</taxon>
        <taxon>Etheostoma</taxon>
    </lineage>
</organism>
<evidence type="ECO:0000313" key="2">
    <source>
        <dbReference type="EMBL" id="KAA8582460.1"/>
    </source>
</evidence>
<reference evidence="2 3" key="1">
    <citation type="submission" date="2019-08" db="EMBL/GenBank/DDBJ databases">
        <title>A chromosome-level genome assembly, high-density linkage maps, and genome scans reveal the genomic architecture of hybrid incompatibilities underlying speciation via character displacement in darters (Percidae: Etheostominae).</title>
        <authorList>
            <person name="Moran R.L."/>
            <person name="Catchen J.M."/>
            <person name="Fuller R.C."/>
        </authorList>
    </citation>
    <scope>NUCLEOTIDE SEQUENCE [LARGE SCALE GENOMIC DNA]</scope>
    <source>
        <strain evidence="2">EspeVRDwgs_2016</strain>
        <tissue evidence="2">Muscle</tissue>
    </source>
</reference>
<proteinExistence type="predicted"/>
<evidence type="ECO:0000256" key="1">
    <source>
        <dbReference type="SAM" id="MobiDB-lite"/>
    </source>
</evidence>
<name>A0A5J5CPZ2_9PERO</name>
<sequence length="92" mass="10003">MQTKEVLNNTDEASNAVKRFLRHLAESDLPHKSGLLSKYLTTALSRELGVRPDLSGLGVRATSKRRFSPSSTLGAAVAENVHRGSSYTTPHL</sequence>
<feature type="region of interest" description="Disordered" evidence="1">
    <location>
        <begin position="68"/>
        <end position="92"/>
    </location>
</feature>
<dbReference type="Proteomes" id="UP000327493">
    <property type="component" value="Chromosome 19"/>
</dbReference>
<gene>
    <name evidence="2" type="ORF">FQN60_006131</name>
</gene>
<keyword evidence="3" id="KW-1185">Reference proteome</keyword>
<dbReference type="EMBL" id="VOFY01000019">
    <property type="protein sequence ID" value="KAA8582460.1"/>
    <property type="molecule type" value="Genomic_DNA"/>
</dbReference>
<accession>A0A5J5CPZ2</accession>
<feature type="compositionally biased region" description="Polar residues" evidence="1">
    <location>
        <begin position="83"/>
        <end position="92"/>
    </location>
</feature>
<evidence type="ECO:0000313" key="3">
    <source>
        <dbReference type="Proteomes" id="UP000327493"/>
    </source>
</evidence>